<evidence type="ECO:0000313" key="1">
    <source>
        <dbReference type="EnsemblMetazoa" id="XP_019862712.1"/>
    </source>
</evidence>
<dbReference type="GeneID" id="109591410"/>
<dbReference type="Proteomes" id="UP000007879">
    <property type="component" value="Unassembled WGS sequence"/>
</dbReference>
<dbReference type="AlphaFoldDB" id="A0AAN0K0M1"/>
<protein>
    <submittedName>
        <fullName evidence="1">Uncharacterized protein</fullName>
    </submittedName>
</protein>
<accession>A0AAN0K0M1</accession>
<dbReference type="KEGG" id="aqu:109591410"/>
<evidence type="ECO:0000313" key="2">
    <source>
        <dbReference type="Proteomes" id="UP000007879"/>
    </source>
</evidence>
<name>A0AAN0K0M1_AMPQE</name>
<reference evidence="2" key="1">
    <citation type="journal article" date="2010" name="Nature">
        <title>The Amphimedon queenslandica genome and the evolution of animal complexity.</title>
        <authorList>
            <person name="Srivastava M."/>
            <person name="Simakov O."/>
            <person name="Chapman J."/>
            <person name="Fahey B."/>
            <person name="Gauthier M.E."/>
            <person name="Mitros T."/>
            <person name="Richards G.S."/>
            <person name="Conaco C."/>
            <person name="Dacre M."/>
            <person name="Hellsten U."/>
            <person name="Larroux C."/>
            <person name="Putnam N.H."/>
            <person name="Stanke M."/>
            <person name="Adamska M."/>
            <person name="Darling A."/>
            <person name="Degnan S.M."/>
            <person name="Oakley T.H."/>
            <person name="Plachetzki D.C."/>
            <person name="Zhai Y."/>
            <person name="Adamski M."/>
            <person name="Calcino A."/>
            <person name="Cummins S.F."/>
            <person name="Goodstein D.M."/>
            <person name="Harris C."/>
            <person name="Jackson D.J."/>
            <person name="Leys S.P."/>
            <person name="Shu S."/>
            <person name="Woodcroft B.J."/>
            <person name="Vervoort M."/>
            <person name="Kosik K.S."/>
            <person name="Manning G."/>
            <person name="Degnan B.M."/>
            <person name="Rokhsar D.S."/>
        </authorList>
    </citation>
    <scope>NUCLEOTIDE SEQUENCE [LARGE SCALE GENOMIC DNA]</scope>
</reference>
<proteinExistence type="predicted"/>
<reference evidence="1" key="2">
    <citation type="submission" date="2024-06" db="UniProtKB">
        <authorList>
            <consortium name="EnsemblMetazoa"/>
        </authorList>
    </citation>
    <scope>IDENTIFICATION</scope>
</reference>
<organism evidence="1 2">
    <name type="scientific">Amphimedon queenslandica</name>
    <name type="common">Sponge</name>
    <dbReference type="NCBI Taxonomy" id="400682"/>
    <lineage>
        <taxon>Eukaryota</taxon>
        <taxon>Metazoa</taxon>
        <taxon>Porifera</taxon>
        <taxon>Demospongiae</taxon>
        <taxon>Heteroscleromorpha</taxon>
        <taxon>Haplosclerida</taxon>
        <taxon>Niphatidae</taxon>
        <taxon>Amphimedon</taxon>
    </lineage>
</organism>
<sequence>MEVLANANPGPIVAGNPKNILRTHSDKLTKAISTNLYRVSESLYAEGLIPPDTKDEVFAGATGLNDFRKSSQLVNVLQKLLEASVNPEQYLIDICHVLTKQQHRTLTDIATSILHWLGKCVFVHCQ</sequence>
<dbReference type="EnsemblMetazoa" id="XM_020007153.1">
    <property type="protein sequence ID" value="XP_019862712.1"/>
    <property type="gene ID" value="LOC109591410"/>
</dbReference>
<keyword evidence="2" id="KW-1185">Reference proteome</keyword>
<dbReference type="RefSeq" id="XP_019862712.1">
    <property type="nucleotide sequence ID" value="XM_020007153.1"/>
</dbReference>